<name>A0A0E0ACG7_9ORYZ</name>
<sequence>MDLSPSSFPFVLSSRFSLLSSATQRRPPSPPIPLLDHPPTAPLSLLLSPSSPPPPSPPATDPIPPSSLEMDWPSPLGSSRHRRIELPRWSSSVPSRLGRSRPLGGGSGRRRGGRLSRGCRIQWDMVQWMNLEVELYKQSCSVVRIGGFKLSDKGIGVGDK</sequence>
<dbReference type="AlphaFoldDB" id="A0A0E0ACG7"/>
<accession>A0A0E0ACG7</accession>
<evidence type="ECO:0000313" key="3">
    <source>
        <dbReference type="Proteomes" id="UP000026961"/>
    </source>
</evidence>
<dbReference type="Proteomes" id="UP000026961">
    <property type="component" value="Chromosome 6"/>
</dbReference>
<organism evidence="2">
    <name type="scientific">Oryza glumipatula</name>
    <dbReference type="NCBI Taxonomy" id="40148"/>
    <lineage>
        <taxon>Eukaryota</taxon>
        <taxon>Viridiplantae</taxon>
        <taxon>Streptophyta</taxon>
        <taxon>Embryophyta</taxon>
        <taxon>Tracheophyta</taxon>
        <taxon>Spermatophyta</taxon>
        <taxon>Magnoliopsida</taxon>
        <taxon>Liliopsida</taxon>
        <taxon>Poales</taxon>
        <taxon>Poaceae</taxon>
        <taxon>BOP clade</taxon>
        <taxon>Oryzoideae</taxon>
        <taxon>Oryzeae</taxon>
        <taxon>Oryzinae</taxon>
        <taxon>Oryza</taxon>
    </lineage>
</organism>
<dbReference type="HOGENOM" id="CLU_1654895_0_0_1"/>
<dbReference type="Gramene" id="OGLUM06G23780.2">
    <property type="protein sequence ID" value="OGLUM06G23780.2"/>
    <property type="gene ID" value="OGLUM06G23780"/>
</dbReference>
<feature type="compositionally biased region" description="Low complexity" evidence="1">
    <location>
        <begin position="34"/>
        <end position="49"/>
    </location>
</feature>
<proteinExistence type="predicted"/>
<keyword evidence="3" id="KW-1185">Reference proteome</keyword>
<evidence type="ECO:0000256" key="1">
    <source>
        <dbReference type="SAM" id="MobiDB-lite"/>
    </source>
</evidence>
<evidence type="ECO:0000313" key="2">
    <source>
        <dbReference type="EnsemblPlants" id="OGLUM06G23780.2"/>
    </source>
</evidence>
<feature type="region of interest" description="Disordered" evidence="1">
    <location>
        <begin position="19"/>
        <end position="114"/>
    </location>
</feature>
<feature type="compositionally biased region" description="Pro residues" evidence="1">
    <location>
        <begin position="50"/>
        <end position="65"/>
    </location>
</feature>
<reference evidence="2" key="2">
    <citation type="submission" date="2018-05" db="EMBL/GenBank/DDBJ databases">
        <title>OgluRS3 (Oryza glumaepatula Reference Sequence Version 3).</title>
        <authorList>
            <person name="Zhang J."/>
            <person name="Kudrna D."/>
            <person name="Lee S."/>
            <person name="Talag J."/>
            <person name="Welchert J."/>
            <person name="Wing R.A."/>
        </authorList>
    </citation>
    <scope>NUCLEOTIDE SEQUENCE [LARGE SCALE GENOMIC DNA]</scope>
</reference>
<dbReference type="EnsemblPlants" id="OGLUM06G23780.2">
    <property type="protein sequence ID" value="OGLUM06G23780.2"/>
    <property type="gene ID" value="OGLUM06G23780"/>
</dbReference>
<reference evidence="2" key="1">
    <citation type="submission" date="2015-04" db="UniProtKB">
        <authorList>
            <consortium name="EnsemblPlants"/>
        </authorList>
    </citation>
    <scope>IDENTIFICATION</scope>
</reference>
<protein>
    <submittedName>
        <fullName evidence="2">Uncharacterized protein</fullName>
    </submittedName>
</protein>